<gene>
    <name evidence="1" type="ORF">J2800_002160</name>
</gene>
<dbReference type="Proteomes" id="UP001262754">
    <property type="component" value="Unassembled WGS sequence"/>
</dbReference>
<keyword evidence="2" id="KW-1185">Reference proteome</keyword>
<reference evidence="1 2" key="1">
    <citation type="submission" date="2023-07" db="EMBL/GenBank/DDBJ databases">
        <title>Sorghum-associated microbial communities from plants grown in Nebraska, USA.</title>
        <authorList>
            <person name="Schachtman D."/>
        </authorList>
    </citation>
    <scope>NUCLEOTIDE SEQUENCE [LARGE SCALE GENOMIC DNA]</scope>
    <source>
        <strain evidence="1 2">DS2154</strain>
    </source>
</reference>
<comment type="caution">
    <text evidence="1">The sequence shown here is derived from an EMBL/GenBank/DDBJ whole genome shotgun (WGS) entry which is preliminary data.</text>
</comment>
<organism evidence="1 2">
    <name type="scientific">Caulobacter rhizosphaerae</name>
    <dbReference type="NCBI Taxonomy" id="2010972"/>
    <lineage>
        <taxon>Bacteria</taxon>
        <taxon>Pseudomonadati</taxon>
        <taxon>Pseudomonadota</taxon>
        <taxon>Alphaproteobacteria</taxon>
        <taxon>Caulobacterales</taxon>
        <taxon>Caulobacteraceae</taxon>
        <taxon>Caulobacter</taxon>
    </lineage>
</organism>
<evidence type="ECO:0000313" key="2">
    <source>
        <dbReference type="Proteomes" id="UP001262754"/>
    </source>
</evidence>
<accession>A0ABU1MZ06</accession>
<name>A0ABU1MZ06_9CAUL</name>
<proteinExistence type="predicted"/>
<protein>
    <submittedName>
        <fullName evidence="1">Uncharacterized protein</fullName>
    </submittedName>
</protein>
<dbReference type="RefSeq" id="WP_310031325.1">
    <property type="nucleotide sequence ID" value="NZ_JAVDRL010000006.1"/>
</dbReference>
<dbReference type="EMBL" id="JAVDRL010000006">
    <property type="protein sequence ID" value="MDR6531413.1"/>
    <property type="molecule type" value="Genomic_DNA"/>
</dbReference>
<evidence type="ECO:0000313" key="1">
    <source>
        <dbReference type="EMBL" id="MDR6531413.1"/>
    </source>
</evidence>
<sequence>MRNAKDCLARASEMERQAGACDAGTLATELLSMAQTWRYLAQQALWQDAFIAQTLQDFDLK</sequence>